<dbReference type="PANTHER" id="PTHR11011">
    <property type="entry name" value="MALE STERILITY PROTEIN 2-RELATED"/>
    <property type="match status" value="1"/>
</dbReference>
<dbReference type="GO" id="GO:0035336">
    <property type="term" value="P:long-chain fatty-acyl-CoA metabolic process"/>
    <property type="evidence" value="ECO:0007669"/>
    <property type="project" value="TreeGrafter"/>
</dbReference>
<comment type="similarity">
    <text evidence="1">Belongs to the fatty acyl-CoA reductase family.</text>
</comment>
<evidence type="ECO:0000313" key="4">
    <source>
        <dbReference type="Proteomes" id="UP000245207"/>
    </source>
</evidence>
<gene>
    <name evidence="3" type="ORF">CTI12_AA412600</name>
</gene>
<evidence type="ECO:0000313" key="3">
    <source>
        <dbReference type="EMBL" id="PWA56796.1"/>
    </source>
</evidence>
<feature type="domain" description="Thioester reductase (TE)" evidence="2">
    <location>
        <begin position="6"/>
        <end position="262"/>
    </location>
</feature>
<protein>
    <recommendedName>
        <fullName evidence="1">Fatty acyl-CoA reductase</fullName>
        <ecNumber evidence="1">1.2.1.84</ecNumber>
    </recommendedName>
</protein>
<dbReference type="GO" id="GO:0080019">
    <property type="term" value="F:alcohol-forming very long-chain fatty acyl-CoA reductase activity"/>
    <property type="evidence" value="ECO:0007669"/>
    <property type="project" value="InterPro"/>
</dbReference>
<dbReference type="AlphaFoldDB" id="A0A2U1M6D2"/>
<dbReference type="GO" id="GO:0102965">
    <property type="term" value="F:alcohol-forming long-chain fatty acyl-CoA reductase activity"/>
    <property type="evidence" value="ECO:0007669"/>
    <property type="project" value="UniProtKB-EC"/>
</dbReference>
<keyword evidence="1" id="KW-0560">Oxidoreductase</keyword>
<comment type="catalytic activity">
    <reaction evidence="1">
        <text>a long-chain fatty acyl-CoA + 2 NADPH + 2 H(+) = a long-chain primary fatty alcohol + 2 NADP(+) + CoA</text>
        <dbReference type="Rhea" id="RHEA:52716"/>
        <dbReference type="ChEBI" id="CHEBI:15378"/>
        <dbReference type="ChEBI" id="CHEBI:57287"/>
        <dbReference type="ChEBI" id="CHEBI:57783"/>
        <dbReference type="ChEBI" id="CHEBI:58349"/>
        <dbReference type="ChEBI" id="CHEBI:77396"/>
        <dbReference type="ChEBI" id="CHEBI:83139"/>
        <dbReference type="EC" id="1.2.1.84"/>
    </reaction>
</comment>
<keyword evidence="4" id="KW-1185">Reference proteome</keyword>
<dbReference type="GO" id="GO:0010345">
    <property type="term" value="P:suberin biosynthetic process"/>
    <property type="evidence" value="ECO:0007669"/>
    <property type="project" value="TreeGrafter"/>
</dbReference>
<dbReference type="SUPFAM" id="SSF51735">
    <property type="entry name" value="NAD(P)-binding Rossmann-fold domains"/>
    <property type="match status" value="1"/>
</dbReference>
<dbReference type="OrthoDB" id="429813at2759"/>
<keyword evidence="1" id="KW-0521">NADP</keyword>
<dbReference type="EC" id="1.2.1.84" evidence="1"/>
<dbReference type="PANTHER" id="PTHR11011:SF105">
    <property type="entry name" value="FATTY ACYL-COA REDUCTASE"/>
    <property type="match status" value="1"/>
</dbReference>
<dbReference type="InterPro" id="IPR013120">
    <property type="entry name" value="FAR_NAD-bd"/>
</dbReference>
<dbReference type="InterPro" id="IPR026055">
    <property type="entry name" value="FAR"/>
</dbReference>
<dbReference type="Gene3D" id="3.40.50.720">
    <property type="entry name" value="NAD(P)-binding Rossmann-like Domain"/>
    <property type="match status" value="1"/>
</dbReference>
<evidence type="ECO:0000259" key="2">
    <source>
        <dbReference type="Pfam" id="PF07993"/>
    </source>
</evidence>
<dbReference type="EMBL" id="PKPP01006349">
    <property type="protein sequence ID" value="PWA56796.1"/>
    <property type="molecule type" value="Genomic_DNA"/>
</dbReference>
<comment type="function">
    <text evidence="1">Catalyzes the reduction of fatty acyl-CoA to fatty alcohols.</text>
</comment>
<dbReference type="CDD" id="cd05236">
    <property type="entry name" value="FAR-N_SDR_e"/>
    <property type="match status" value="1"/>
</dbReference>
<comment type="caution">
    <text evidence="3">The sequence shown here is derived from an EMBL/GenBank/DDBJ whole genome shotgun (WGS) entry which is preliminary data.</text>
</comment>
<evidence type="ECO:0000256" key="1">
    <source>
        <dbReference type="RuleBase" id="RU363097"/>
    </source>
</evidence>
<organism evidence="3 4">
    <name type="scientific">Artemisia annua</name>
    <name type="common">Sweet wormwood</name>
    <dbReference type="NCBI Taxonomy" id="35608"/>
    <lineage>
        <taxon>Eukaryota</taxon>
        <taxon>Viridiplantae</taxon>
        <taxon>Streptophyta</taxon>
        <taxon>Embryophyta</taxon>
        <taxon>Tracheophyta</taxon>
        <taxon>Spermatophyta</taxon>
        <taxon>Magnoliopsida</taxon>
        <taxon>eudicotyledons</taxon>
        <taxon>Gunneridae</taxon>
        <taxon>Pentapetalae</taxon>
        <taxon>asterids</taxon>
        <taxon>campanulids</taxon>
        <taxon>Asterales</taxon>
        <taxon>Asteraceae</taxon>
        <taxon>Asteroideae</taxon>
        <taxon>Anthemideae</taxon>
        <taxon>Artemisiinae</taxon>
        <taxon>Artemisia</taxon>
    </lineage>
</organism>
<reference evidence="3 4" key="1">
    <citation type="journal article" date="2018" name="Mol. Plant">
        <title>The genome of Artemisia annua provides insight into the evolution of Asteraceae family and artemisinin biosynthesis.</title>
        <authorList>
            <person name="Shen Q."/>
            <person name="Zhang L."/>
            <person name="Liao Z."/>
            <person name="Wang S."/>
            <person name="Yan T."/>
            <person name="Shi P."/>
            <person name="Liu M."/>
            <person name="Fu X."/>
            <person name="Pan Q."/>
            <person name="Wang Y."/>
            <person name="Lv Z."/>
            <person name="Lu X."/>
            <person name="Zhang F."/>
            <person name="Jiang W."/>
            <person name="Ma Y."/>
            <person name="Chen M."/>
            <person name="Hao X."/>
            <person name="Li L."/>
            <person name="Tang Y."/>
            <person name="Lv G."/>
            <person name="Zhou Y."/>
            <person name="Sun X."/>
            <person name="Brodelius P.E."/>
            <person name="Rose J.K.C."/>
            <person name="Tang K."/>
        </authorList>
    </citation>
    <scope>NUCLEOTIDE SEQUENCE [LARGE SCALE GENOMIC DNA]</scope>
    <source>
        <strain evidence="4">cv. Huhao1</strain>
        <tissue evidence="3">Leaf</tissue>
    </source>
</reference>
<dbReference type="InterPro" id="IPR036291">
    <property type="entry name" value="NAD(P)-bd_dom_sf"/>
</dbReference>
<proteinExistence type="inferred from homology"/>
<keyword evidence="1" id="KW-0443">Lipid metabolism</keyword>
<accession>A0A2U1M6D2</accession>
<keyword evidence="1" id="KW-0444">Lipid biosynthesis</keyword>
<dbReference type="Pfam" id="PF07993">
    <property type="entry name" value="NAD_binding_4"/>
    <property type="match status" value="1"/>
</dbReference>
<sequence length="402" mass="45530">MHSEIIGKDLFRAIKENHGANMNIFISEKVTPVAGDIDLENFGVLNSDLFKEMWEQVDVIVNSAAATNFDERYDMAFSTNTLGAKHVSYFVNQCINIKLLLHVSTAFVSGEQSGVILETPLKMNETLNGKNNLDIKEEMKVIQERRRLLADKKANEEAISADMKEFGIQRAKLHGWPNTYVFTKAMGEMLLFDGLRQDVSLVIVRPTIITSTYKEPFPGWIEGVKTIDGIIATYGRGRVSCLLAELSKVLDVIPADMVINAMIVGMVAHTKQPYSKIIYHVGSSTTNPMKVSSFKNYMYDYFANQPLRNRQGNPIIPTTNVTLLNSMSSFQRYMTVRYIMPLKGVKYINIILFRAFNAWYLDADRKIKIMLRLADLYKPYVLINIIVEGKGPKHGYLKSSKL</sequence>
<dbReference type="Proteomes" id="UP000245207">
    <property type="component" value="Unassembled WGS sequence"/>
</dbReference>
<name>A0A2U1M6D2_ARTAN</name>